<feature type="domain" description="DUF7082" evidence="2">
    <location>
        <begin position="225"/>
        <end position="362"/>
    </location>
</feature>
<accession>A0AAD5XN77</accession>
<reference evidence="3" key="1">
    <citation type="submission" date="2020-05" db="EMBL/GenBank/DDBJ databases">
        <title>Phylogenomic resolution of chytrid fungi.</title>
        <authorList>
            <person name="Stajich J.E."/>
            <person name="Amses K."/>
            <person name="Simmons R."/>
            <person name="Seto K."/>
            <person name="Myers J."/>
            <person name="Bonds A."/>
            <person name="Quandt C.A."/>
            <person name="Barry K."/>
            <person name="Liu P."/>
            <person name="Grigoriev I."/>
            <person name="Longcore J.E."/>
            <person name="James T.Y."/>
        </authorList>
    </citation>
    <scope>NUCLEOTIDE SEQUENCE</scope>
    <source>
        <strain evidence="3">JEL0379</strain>
    </source>
</reference>
<keyword evidence="4" id="KW-1185">Reference proteome</keyword>
<feature type="compositionally biased region" description="Low complexity" evidence="1">
    <location>
        <begin position="174"/>
        <end position="183"/>
    </location>
</feature>
<protein>
    <recommendedName>
        <fullName evidence="2">DUF7082 domain-containing protein</fullName>
    </recommendedName>
</protein>
<comment type="caution">
    <text evidence="3">The sequence shown here is derived from an EMBL/GenBank/DDBJ whole genome shotgun (WGS) entry which is preliminary data.</text>
</comment>
<dbReference type="PANTHER" id="PTHR39463:SF1">
    <property type="entry name" value="MEDUSA"/>
    <property type="match status" value="1"/>
</dbReference>
<proteinExistence type="predicted"/>
<name>A0AAD5XN77_9FUNG</name>
<evidence type="ECO:0000256" key="1">
    <source>
        <dbReference type="SAM" id="MobiDB-lite"/>
    </source>
</evidence>
<dbReference type="InterPro" id="IPR055509">
    <property type="entry name" value="DUF7082"/>
</dbReference>
<organism evidence="3 4">
    <name type="scientific">Geranomyces variabilis</name>
    <dbReference type="NCBI Taxonomy" id="109894"/>
    <lineage>
        <taxon>Eukaryota</taxon>
        <taxon>Fungi</taxon>
        <taxon>Fungi incertae sedis</taxon>
        <taxon>Chytridiomycota</taxon>
        <taxon>Chytridiomycota incertae sedis</taxon>
        <taxon>Chytridiomycetes</taxon>
        <taxon>Spizellomycetales</taxon>
        <taxon>Powellomycetaceae</taxon>
        <taxon>Geranomyces</taxon>
    </lineage>
</organism>
<sequence>MQNLPLDRRAGAAADQQVPAGEGLGDLSLRPLAGAVSPAVVAAVAAQVKTIRILQYGPVSGVEGTIFHLLLPPSSLFDAGIYSIGFGACRVNAVCAYNPDGTLDLTAVVPSRSQAFYGSISADLLPRFARLCLILEQGCIVYSGPLSDHFEYKVRYTESLGSDYMTTPTSATTPNGPWSSSPSSSPPGSPFIKQEPKACRAPLPSGCEGYYCAIDESVIGLGDLRKWTPEEISNRRRRIRARVSEDSPRVCYFDRLSYADMNEEDVVISCIWWEELEACYITSVDVIILLGYIMDVVLDIPQKNRIRRNLESLGPTTVSKKPDTNAFFAQVMSYADPKPRNIEKDVKVFPWALLKPALEKILYKMTDGGGNVTRHEERE</sequence>
<evidence type="ECO:0000259" key="2">
    <source>
        <dbReference type="Pfam" id="PF23305"/>
    </source>
</evidence>
<evidence type="ECO:0000313" key="3">
    <source>
        <dbReference type="EMBL" id="KAJ3178800.1"/>
    </source>
</evidence>
<dbReference type="AlphaFoldDB" id="A0AAD5XN77"/>
<dbReference type="Pfam" id="PF23305">
    <property type="entry name" value="DUF7082"/>
    <property type="match status" value="1"/>
</dbReference>
<feature type="region of interest" description="Disordered" evidence="1">
    <location>
        <begin position="165"/>
        <end position="196"/>
    </location>
</feature>
<evidence type="ECO:0000313" key="4">
    <source>
        <dbReference type="Proteomes" id="UP001212152"/>
    </source>
</evidence>
<dbReference type="PANTHER" id="PTHR39463">
    <property type="entry name" value="MEDUSA"/>
    <property type="match status" value="1"/>
</dbReference>
<gene>
    <name evidence="3" type="ORF">HDU87_003355</name>
</gene>
<dbReference type="EMBL" id="JADGJQ010000024">
    <property type="protein sequence ID" value="KAJ3178800.1"/>
    <property type="molecule type" value="Genomic_DNA"/>
</dbReference>
<dbReference type="GO" id="GO:0005634">
    <property type="term" value="C:nucleus"/>
    <property type="evidence" value="ECO:0007669"/>
    <property type="project" value="TreeGrafter"/>
</dbReference>
<dbReference type="Proteomes" id="UP001212152">
    <property type="component" value="Unassembled WGS sequence"/>
</dbReference>